<dbReference type="HOGENOM" id="CLU_3025577_0_0_9"/>
<reference evidence="1 2" key="2">
    <citation type="submission" date="2010-03" db="EMBL/GenBank/DDBJ databases">
        <authorList>
            <person name="Pajon A."/>
        </authorList>
    </citation>
    <scope>NUCLEOTIDE SEQUENCE [LARGE SCALE GENOMIC DNA]</scope>
    <source>
        <strain evidence="1 2">SL3/3</strain>
    </source>
</reference>
<proteinExistence type="predicted"/>
<evidence type="ECO:0000313" key="1">
    <source>
        <dbReference type="EMBL" id="CBL02450.1"/>
    </source>
</evidence>
<accession>D4KC87</accession>
<dbReference type="RefSeq" id="WP_015537971.1">
    <property type="nucleotide sequence ID" value="NC_021020.1"/>
</dbReference>
<sequence>MRERYDEVLEGYTILEDELKEESEFDRLMESSYQKWLDTLDERVSDSLRIMDMEV</sequence>
<gene>
    <name evidence="1" type="ORF">FPR_22710</name>
</gene>
<reference evidence="1 2" key="1">
    <citation type="submission" date="2010-03" db="EMBL/GenBank/DDBJ databases">
        <title>The genome sequence of Faecalibacterium prausnitzii SL3/3.</title>
        <authorList>
            <consortium name="metaHIT consortium -- http://www.metahit.eu/"/>
            <person name="Pajon A."/>
            <person name="Turner K."/>
            <person name="Parkhill J."/>
            <person name="Duncan S."/>
            <person name="Flint H."/>
        </authorList>
    </citation>
    <scope>NUCLEOTIDE SEQUENCE [LARGE SCALE GENOMIC DNA]</scope>
    <source>
        <strain evidence="1 2">SL3/3</strain>
    </source>
</reference>
<protein>
    <submittedName>
        <fullName evidence="1">Uncharacterized protein</fullName>
    </submittedName>
</protein>
<dbReference type="Proteomes" id="UP000007059">
    <property type="component" value="Chromosome"/>
</dbReference>
<dbReference type="AlphaFoldDB" id="D4KC87"/>
<organism evidence="1 2">
    <name type="scientific">Faecalibacterium prausnitzii SL3/3</name>
    <dbReference type="NCBI Taxonomy" id="657322"/>
    <lineage>
        <taxon>Bacteria</taxon>
        <taxon>Bacillati</taxon>
        <taxon>Bacillota</taxon>
        <taxon>Clostridia</taxon>
        <taxon>Eubacteriales</taxon>
        <taxon>Oscillospiraceae</taxon>
        <taxon>Faecalibacterium</taxon>
    </lineage>
</organism>
<dbReference type="EMBL" id="FP929046">
    <property type="protein sequence ID" value="CBL02450.1"/>
    <property type="molecule type" value="Genomic_DNA"/>
</dbReference>
<name>D4KC87_9FIRM</name>
<dbReference type="KEGG" id="fpa:FPR_22710"/>
<evidence type="ECO:0000313" key="2">
    <source>
        <dbReference type="Proteomes" id="UP000007059"/>
    </source>
</evidence>